<gene>
    <name evidence="1" type="ORF">KIH73_00085</name>
</gene>
<evidence type="ECO:0000313" key="1">
    <source>
        <dbReference type="EMBL" id="MBW3081794.1"/>
    </source>
</evidence>
<sequence>MGDIGVFVDESGEQGFLSDYYLLTLVFHEQDHELEPSLAPYRQSLFDAGLVDVPFHASPLLNRHDNYRLMTVETRKRYLYMFMTLCQHLPIRYRTFVYRKKAFPAMAQLESRIRRDIVNLLFEHLKYFQSFDKVKVYYDGGQPMVANALREAIGYALSKNAIVYRHGGPAEYRLAQAADFICAIELTACKYENGEQTATDERFFGTKGSFRRNYLKKVRRLSLERRHGP</sequence>
<comment type="caution">
    <text evidence="1">The sequence shown here is derived from an EMBL/GenBank/DDBJ whole genome shotgun (WGS) entry which is preliminary data.</text>
</comment>
<dbReference type="Pfam" id="PF12686">
    <property type="entry name" value="DUF3800"/>
    <property type="match status" value="1"/>
</dbReference>
<dbReference type="RefSeq" id="WP_219079709.1">
    <property type="nucleotide sequence ID" value="NZ_JAHBBD010000001.1"/>
</dbReference>
<proteinExistence type="predicted"/>
<accession>A0ABS6W6Q5</accession>
<keyword evidence="2" id="KW-1185">Reference proteome</keyword>
<dbReference type="InterPro" id="IPR024524">
    <property type="entry name" value="DUF3800"/>
</dbReference>
<evidence type="ECO:0008006" key="3">
    <source>
        <dbReference type="Google" id="ProtNLM"/>
    </source>
</evidence>
<evidence type="ECO:0000313" key="2">
    <source>
        <dbReference type="Proteomes" id="UP000812844"/>
    </source>
</evidence>
<dbReference type="EMBL" id="JAHBBD010000001">
    <property type="protein sequence ID" value="MBW3081794.1"/>
    <property type="molecule type" value="Genomic_DNA"/>
</dbReference>
<protein>
    <recommendedName>
        <fullName evidence="3">ABC transporter</fullName>
    </recommendedName>
</protein>
<dbReference type="Proteomes" id="UP000812844">
    <property type="component" value="Unassembled WGS sequence"/>
</dbReference>
<organism evidence="1 2">
    <name type="scientific">Bifidobacterium phasiani</name>
    <dbReference type="NCBI Taxonomy" id="2834431"/>
    <lineage>
        <taxon>Bacteria</taxon>
        <taxon>Bacillati</taxon>
        <taxon>Actinomycetota</taxon>
        <taxon>Actinomycetes</taxon>
        <taxon>Bifidobacteriales</taxon>
        <taxon>Bifidobacteriaceae</taxon>
        <taxon>Bifidobacterium</taxon>
    </lineage>
</organism>
<name>A0ABS6W6Q5_9BIFI</name>
<reference evidence="1 2" key="1">
    <citation type="submission" date="2021-05" db="EMBL/GenBank/DDBJ databases">
        <title>Phylogenetic classification of ten novel species belonging to the genus Bifidobacterium comprising B. colchicus sp. nov., B. abeli sp. nov., B. bicoloris sp. nov., B. guerezis sp. nov., B. rosaliae sp. nov., B. santillanensis sp. nov., B. argentati sp. nov., B. amazzoni sp. nov., B. pluviali sp. nov., and B. pinnaculum sp. nov.</title>
        <authorList>
            <person name="Lugli G.A."/>
            <person name="Ruiz Garcia L."/>
            <person name="Margolles A."/>
            <person name="Ventura M."/>
        </authorList>
    </citation>
    <scope>NUCLEOTIDE SEQUENCE [LARGE SCALE GENOMIC DNA]</scope>
    <source>
        <strain evidence="1 2">6T3</strain>
    </source>
</reference>